<dbReference type="eggNOG" id="ENOG502QQ55">
    <property type="taxonomic scope" value="Eukaryota"/>
</dbReference>
<dbReference type="Proteomes" id="UP000189703">
    <property type="component" value="Unplaced"/>
</dbReference>
<dbReference type="InterPro" id="IPR002772">
    <property type="entry name" value="Glyco_hydro_3_C"/>
</dbReference>
<keyword evidence="6" id="KW-0326">Glycosidase</keyword>
<dbReference type="GO" id="GO:0045493">
    <property type="term" value="P:xylan catabolic process"/>
    <property type="evidence" value="ECO:0000318"/>
    <property type="project" value="GO_Central"/>
</dbReference>
<dbReference type="FunFam" id="3.20.20.300:FF:000004">
    <property type="entry name" value="probable beta-D-xylosidase 7"/>
    <property type="match status" value="1"/>
</dbReference>
<dbReference type="Gene3D" id="2.60.40.10">
    <property type="entry name" value="Immunoglobulins"/>
    <property type="match status" value="1"/>
</dbReference>
<dbReference type="InterPro" id="IPR013783">
    <property type="entry name" value="Ig-like_fold"/>
</dbReference>
<keyword evidence="7" id="KW-1185">Reference proteome</keyword>
<reference evidence="8" key="1">
    <citation type="submission" date="2025-08" db="UniProtKB">
        <authorList>
            <consortium name="RefSeq"/>
        </authorList>
    </citation>
    <scope>IDENTIFICATION</scope>
</reference>
<dbReference type="PRINTS" id="PR00133">
    <property type="entry name" value="GLHYDRLASE3"/>
</dbReference>
<keyword evidence="5" id="KW-0325">Glycoprotein</keyword>
<keyword evidence="4" id="KW-0378">Hydrolase</keyword>
<dbReference type="GO" id="GO:0046556">
    <property type="term" value="F:alpha-L-arabinofuranosidase activity"/>
    <property type="evidence" value="ECO:0000318"/>
    <property type="project" value="GO_Central"/>
</dbReference>
<dbReference type="InterPro" id="IPR036962">
    <property type="entry name" value="Glyco_hydro_3_N_sf"/>
</dbReference>
<evidence type="ECO:0000256" key="3">
    <source>
        <dbReference type="ARBA" id="ARBA00022729"/>
    </source>
</evidence>
<dbReference type="PANTHER" id="PTHR42721">
    <property type="entry name" value="SUGAR HYDROLASE-RELATED"/>
    <property type="match status" value="1"/>
</dbReference>
<dbReference type="InterPro" id="IPR001764">
    <property type="entry name" value="Glyco_hydro_3_N"/>
</dbReference>
<dbReference type="STRING" id="4432.A0A1U8A262"/>
<evidence type="ECO:0000256" key="1">
    <source>
        <dbReference type="ARBA" id="ARBA00004613"/>
    </source>
</evidence>
<gene>
    <name evidence="8" type="primary">LOC104600010</name>
</gene>
<dbReference type="RefSeq" id="XP_010261102.1">
    <property type="nucleotide sequence ID" value="XM_010262800.2"/>
</dbReference>
<dbReference type="AlphaFoldDB" id="A0A1U8A262"/>
<dbReference type="PANTHER" id="PTHR42721:SF14">
    <property type="entry name" value="BETA-D-XYLOSIDASE 4-RELATED"/>
    <property type="match status" value="1"/>
</dbReference>
<dbReference type="SUPFAM" id="SSF51445">
    <property type="entry name" value="(Trans)glycosidases"/>
    <property type="match status" value="1"/>
</dbReference>
<dbReference type="FunFam" id="2.60.40.10:FF:001384">
    <property type="entry name" value="Beta-D-xylosidase 4"/>
    <property type="match status" value="1"/>
</dbReference>
<dbReference type="InterPro" id="IPR036881">
    <property type="entry name" value="Glyco_hydro_3_C_sf"/>
</dbReference>
<dbReference type="OMA" id="WGFKGHV"/>
<evidence type="ECO:0000256" key="6">
    <source>
        <dbReference type="ARBA" id="ARBA00023295"/>
    </source>
</evidence>
<sequence>MASGGNRAECSVFLVILLQFLFLFLMGSKGVLCQSPVFACDVGKNSGLAAFGFCNSSWGIAARVDDLVKRLTLQEKIIFLVNKAGAVTRLGIPSYEWWSEALHGVSYVGPGTHFSSVVPGATSFPQVILTAASFNTSLFQAIGKVVSTEARAMYNVGLAGLTYWSPNVNIFRDPRWGRGQETPGEDPILASKYAAGYVQGLQQSDDGNPNRLKVAACCKHYTAYDVDAWKGVDRYHFNAQVSKQDLDDTYQPPFKSCVVDGNVASVMCSYNQVNGKPTCADPDLLAGVIRGEWQLNGYIVSDCDSVQVLYNDQHYTKTPEEAAAKSILAGLDLNCGSFLGQHTEAAVKAGLLNESAIDKAIINNFATLMRLGFFDGDPSKQLYGKLGPKDVCTPGHQELAREAARQGIVLLKNSAGSLPLSPTAIKSLAVIGPNANVTKTMIGNYEGTPCKYTTPLQGLTASVPTLYQPGCPNVACDSVQLDDAKRIAAQADATVLVVGADQSIEAESRDRVDLHLPGQQALLVTEVANVSKGPVILVIMSGGGMDISFAKANNKITSILWVGYPGEAGGAALADVIFGYYNPSGRLPMTWYPQAFADKVPMTNMNMRPNPATGYPGRTYRFYRGETIYSFGDGMSYSQFSHHLVRAPKLVSVPLEEGHICRSQKCKSIHLEEEGCRNLAFEIHLRVRNMGRMSGSHTVFLFSTPPSVHNAPNKHLLGFEKVFLTSQNEALVKFNVDVCKDLSVVDELGRRKVALGSHVLHVGSLKHSLNIRI</sequence>
<dbReference type="OrthoDB" id="47059at2759"/>
<dbReference type="InterPro" id="IPR026891">
    <property type="entry name" value="Fn3-like"/>
</dbReference>
<dbReference type="SUPFAM" id="SSF52279">
    <property type="entry name" value="Beta-D-glucan exohydrolase, C-terminal domain"/>
    <property type="match status" value="1"/>
</dbReference>
<dbReference type="InterPro" id="IPR017853">
    <property type="entry name" value="GH"/>
</dbReference>
<organism evidence="7 8">
    <name type="scientific">Nelumbo nucifera</name>
    <name type="common">Sacred lotus</name>
    <dbReference type="NCBI Taxonomy" id="4432"/>
    <lineage>
        <taxon>Eukaryota</taxon>
        <taxon>Viridiplantae</taxon>
        <taxon>Streptophyta</taxon>
        <taxon>Embryophyta</taxon>
        <taxon>Tracheophyta</taxon>
        <taxon>Spermatophyta</taxon>
        <taxon>Magnoliopsida</taxon>
        <taxon>Proteales</taxon>
        <taxon>Nelumbonaceae</taxon>
        <taxon>Nelumbo</taxon>
    </lineage>
</organism>
<dbReference type="KEGG" id="nnu:104600010"/>
<protein>
    <submittedName>
        <fullName evidence="8">Beta-xylosidase/alpha-L-arabinofuranosidase 2-like</fullName>
    </submittedName>
</protein>
<dbReference type="Pfam" id="PF00933">
    <property type="entry name" value="Glyco_hydro_3"/>
    <property type="match status" value="1"/>
</dbReference>
<dbReference type="Gene3D" id="3.20.20.300">
    <property type="entry name" value="Glycoside hydrolase, family 3, N-terminal domain"/>
    <property type="match status" value="1"/>
</dbReference>
<evidence type="ECO:0000256" key="5">
    <source>
        <dbReference type="ARBA" id="ARBA00023180"/>
    </source>
</evidence>
<evidence type="ECO:0000256" key="4">
    <source>
        <dbReference type="ARBA" id="ARBA00022801"/>
    </source>
</evidence>
<dbReference type="GeneID" id="104600010"/>
<dbReference type="Pfam" id="PF01915">
    <property type="entry name" value="Glyco_hydro_3_C"/>
    <property type="match status" value="1"/>
</dbReference>
<comment type="subcellular location">
    <subcellularLocation>
        <location evidence="1">Secreted</location>
    </subcellularLocation>
</comment>
<dbReference type="Pfam" id="PF14310">
    <property type="entry name" value="Fn3-like"/>
    <property type="match status" value="1"/>
</dbReference>
<proteinExistence type="predicted"/>
<dbReference type="GO" id="GO:0048046">
    <property type="term" value="C:apoplast"/>
    <property type="evidence" value="ECO:0000318"/>
    <property type="project" value="GO_Central"/>
</dbReference>
<dbReference type="GO" id="GO:0031222">
    <property type="term" value="P:arabinan catabolic process"/>
    <property type="evidence" value="ECO:0000318"/>
    <property type="project" value="GO_Central"/>
</dbReference>
<keyword evidence="2" id="KW-0964">Secreted</keyword>
<dbReference type="FunFam" id="3.40.50.1700:FF:000001">
    <property type="entry name" value="probable beta-D-xylosidase 2"/>
    <property type="match status" value="1"/>
</dbReference>
<evidence type="ECO:0000256" key="2">
    <source>
        <dbReference type="ARBA" id="ARBA00022525"/>
    </source>
</evidence>
<name>A0A1U8A262_NELNU</name>
<dbReference type="SMART" id="SM01217">
    <property type="entry name" value="Fn3_like"/>
    <property type="match status" value="1"/>
</dbReference>
<evidence type="ECO:0000313" key="8">
    <source>
        <dbReference type="RefSeq" id="XP_010261102.1"/>
    </source>
</evidence>
<dbReference type="Gene3D" id="3.40.50.1700">
    <property type="entry name" value="Glycoside hydrolase family 3 C-terminal domain"/>
    <property type="match status" value="1"/>
</dbReference>
<evidence type="ECO:0000313" key="7">
    <source>
        <dbReference type="Proteomes" id="UP000189703"/>
    </source>
</evidence>
<keyword evidence="3" id="KW-0732">Signal</keyword>
<accession>A0A1U8A262</accession>
<dbReference type="GO" id="GO:0009044">
    <property type="term" value="F:xylan 1,4-beta-xylosidase activity"/>
    <property type="evidence" value="ECO:0000318"/>
    <property type="project" value="GO_Central"/>
</dbReference>
<dbReference type="InterPro" id="IPR044993">
    <property type="entry name" value="BXL"/>
</dbReference>
<dbReference type="FunCoup" id="A0A1U8A262">
    <property type="interactions" value="174"/>
</dbReference>